<dbReference type="EMBL" id="BLWD01000001">
    <property type="protein sequence ID" value="GFN08395.1"/>
    <property type="molecule type" value="Genomic_DNA"/>
</dbReference>
<evidence type="ECO:0000313" key="3">
    <source>
        <dbReference type="Proteomes" id="UP000498740"/>
    </source>
</evidence>
<comment type="caution">
    <text evidence="2">The sequence shown here is derived from an EMBL/GenBank/DDBJ whole genome shotgun (WGS) entry which is preliminary data.</text>
</comment>
<keyword evidence="1" id="KW-0812">Transmembrane</keyword>
<dbReference type="AlphaFoldDB" id="A0A7J0D338"/>
<accession>A0A7J0D338</accession>
<name>A0A7J0D338_STRMI</name>
<protein>
    <recommendedName>
        <fullName evidence="4">Threonine/Serine exporter ThrE domain-containing protein</fullName>
    </recommendedName>
</protein>
<keyword evidence="1" id="KW-1133">Transmembrane helix</keyword>
<proteinExistence type="predicted"/>
<evidence type="ECO:0008006" key="4">
    <source>
        <dbReference type="Google" id="ProtNLM"/>
    </source>
</evidence>
<evidence type="ECO:0000313" key="2">
    <source>
        <dbReference type="EMBL" id="GFN08395.1"/>
    </source>
</evidence>
<reference evidence="2 3" key="1">
    <citation type="submission" date="2020-05" db="EMBL/GenBank/DDBJ databases">
        <title>Whole genome shotgun sequence of Streptomyces microflavus NBRC 13062.</title>
        <authorList>
            <person name="Komaki H."/>
            <person name="Tamura T."/>
        </authorList>
    </citation>
    <scope>NUCLEOTIDE SEQUENCE [LARGE SCALE GENOMIC DNA]</scope>
    <source>
        <strain evidence="2 3">NBRC 13062</strain>
    </source>
</reference>
<feature type="transmembrane region" description="Helical" evidence="1">
    <location>
        <begin position="45"/>
        <end position="70"/>
    </location>
</feature>
<sequence>MLGAAAGAVAPVLRIPSRSLVVPGIAGALLPGPDVYRSLLQYGLHVPGAGAYAVLAFVTTAAIGVGTVLGSHIGGAAQRRWAPASRTAPGG</sequence>
<gene>
    <name evidence="2" type="ORF">Smic_69510</name>
</gene>
<keyword evidence="1" id="KW-0472">Membrane</keyword>
<evidence type="ECO:0000256" key="1">
    <source>
        <dbReference type="SAM" id="Phobius"/>
    </source>
</evidence>
<dbReference type="Proteomes" id="UP000498740">
    <property type="component" value="Unassembled WGS sequence"/>
</dbReference>
<organism evidence="2 3">
    <name type="scientific">Streptomyces microflavus</name>
    <name type="common">Streptomyces lipmanii</name>
    <dbReference type="NCBI Taxonomy" id="1919"/>
    <lineage>
        <taxon>Bacteria</taxon>
        <taxon>Bacillati</taxon>
        <taxon>Actinomycetota</taxon>
        <taxon>Actinomycetes</taxon>
        <taxon>Kitasatosporales</taxon>
        <taxon>Streptomycetaceae</taxon>
        <taxon>Streptomyces</taxon>
    </lineage>
</organism>